<protein>
    <recommendedName>
        <fullName evidence="3">Reverse transcriptase domain-containing protein</fullName>
    </recommendedName>
</protein>
<dbReference type="AlphaFoldDB" id="A0AAE0AQU6"/>
<sequence length="159" mass="17935">MVLNKALGLGLLRGAILGDDMVHMTHLQFTDDTMLFLNPNLDCLLATKRILRCFEVASGLKINFHKSCLVKVGKKGGPEDRWAAVFHCKEAKLPITYLGLPLGANPISKTFWNPVILKIENRLAPWKRRFLSKEGRLVLIKEVLSSIPTYYMSVFKIPV</sequence>
<comment type="caution">
    <text evidence="1">The sequence shown here is derived from an EMBL/GenBank/DDBJ whole genome shotgun (WGS) entry which is preliminary data.</text>
</comment>
<organism evidence="1 2">
    <name type="scientific">Dipteronia sinensis</name>
    <dbReference type="NCBI Taxonomy" id="43782"/>
    <lineage>
        <taxon>Eukaryota</taxon>
        <taxon>Viridiplantae</taxon>
        <taxon>Streptophyta</taxon>
        <taxon>Embryophyta</taxon>
        <taxon>Tracheophyta</taxon>
        <taxon>Spermatophyta</taxon>
        <taxon>Magnoliopsida</taxon>
        <taxon>eudicotyledons</taxon>
        <taxon>Gunneridae</taxon>
        <taxon>Pentapetalae</taxon>
        <taxon>rosids</taxon>
        <taxon>malvids</taxon>
        <taxon>Sapindales</taxon>
        <taxon>Sapindaceae</taxon>
        <taxon>Hippocastanoideae</taxon>
        <taxon>Acereae</taxon>
        <taxon>Dipteronia</taxon>
    </lineage>
</organism>
<reference evidence="1" key="1">
    <citation type="journal article" date="2023" name="Plant J.">
        <title>Genome sequences and population genomics provide insights into the demographic history, inbreeding, and mutation load of two 'living fossil' tree species of Dipteronia.</title>
        <authorList>
            <person name="Feng Y."/>
            <person name="Comes H.P."/>
            <person name="Chen J."/>
            <person name="Zhu S."/>
            <person name="Lu R."/>
            <person name="Zhang X."/>
            <person name="Li P."/>
            <person name="Qiu J."/>
            <person name="Olsen K.M."/>
            <person name="Qiu Y."/>
        </authorList>
    </citation>
    <scope>NUCLEOTIDE SEQUENCE</scope>
    <source>
        <strain evidence="1">NBL</strain>
    </source>
</reference>
<dbReference type="PANTHER" id="PTHR33116">
    <property type="entry name" value="REVERSE TRANSCRIPTASE ZINC-BINDING DOMAIN-CONTAINING PROTEIN-RELATED-RELATED"/>
    <property type="match status" value="1"/>
</dbReference>
<keyword evidence="2" id="KW-1185">Reference proteome</keyword>
<evidence type="ECO:0000313" key="2">
    <source>
        <dbReference type="Proteomes" id="UP001281410"/>
    </source>
</evidence>
<dbReference type="EMBL" id="JANJYJ010000003">
    <property type="protein sequence ID" value="KAK3222581.1"/>
    <property type="molecule type" value="Genomic_DNA"/>
</dbReference>
<dbReference type="Proteomes" id="UP001281410">
    <property type="component" value="Unassembled WGS sequence"/>
</dbReference>
<gene>
    <name evidence="1" type="ORF">Dsin_009606</name>
</gene>
<evidence type="ECO:0008006" key="3">
    <source>
        <dbReference type="Google" id="ProtNLM"/>
    </source>
</evidence>
<accession>A0AAE0AQU6</accession>
<proteinExistence type="predicted"/>
<name>A0AAE0AQU6_9ROSI</name>
<evidence type="ECO:0000313" key="1">
    <source>
        <dbReference type="EMBL" id="KAK3222581.1"/>
    </source>
</evidence>
<dbReference type="PANTHER" id="PTHR33116:SF75">
    <property type="entry name" value="RIBONUCLEASE H PROTEIN"/>
    <property type="match status" value="1"/>
</dbReference>